<dbReference type="AlphaFoldDB" id="A0A410P789"/>
<evidence type="ECO:0000259" key="1">
    <source>
        <dbReference type="Pfam" id="PF08937"/>
    </source>
</evidence>
<gene>
    <name evidence="2" type="ORF">BU251_09055</name>
</gene>
<dbReference type="RefSeq" id="WP_164908946.1">
    <property type="nucleotide sequence ID" value="NZ_CP019384.1"/>
</dbReference>
<dbReference type="KEGG" id="vai:BU251_09055"/>
<feature type="domain" description="Thoeris protein ThsB TIR-like" evidence="1">
    <location>
        <begin position="6"/>
        <end position="105"/>
    </location>
</feature>
<dbReference type="Pfam" id="PF08937">
    <property type="entry name" value="ThsB_TIR"/>
    <property type="match status" value="1"/>
</dbReference>
<dbReference type="InterPro" id="IPR035897">
    <property type="entry name" value="Toll_tir_struct_dom_sf"/>
</dbReference>
<sequence length="153" mass="17604">MAINVFVSFDQTDQKQVEAFNFLKGKSKHVFEAHDCCFKEISADGSEKLIQCQLNDGRSRAIREEIIKKFEQCAKLVVLIGDGTYKNAWVEWEVNNFYKMKDALLSGKAWMNIRGMFLEGCEKATAPKALECRSTQRLAWDPEALEKWIEELS</sequence>
<evidence type="ECO:0000313" key="3">
    <source>
        <dbReference type="Proteomes" id="UP000287243"/>
    </source>
</evidence>
<dbReference type="Gene3D" id="3.40.50.10140">
    <property type="entry name" value="Toll/interleukin-1 receptor homology (TIR) domain"/>
    <property type="match status" value="1"/>
</dbReference>
<evidence type="ECO:0000313" key="2">
    <source>
        <dbReference type="EMBL" id="QAT17861.1"/>
    </source>
</evidence>
<keyword evidence="3" id="KW-1185">Reference proteome</keyword>
<dbReference type="EMBL" id="CP019384">
    <property type="protein sequence ID" value="QAT17861.1"/>
    <property type="molecule type" value="Genomic_DNA"/>
</dbReference>
<dbReference type="Proteomes" id="UP000287243">
    <property type="component" value="Chromosome"/>
</dbReference>
<proteinExistence type="predicted"/>
<accession>A0A410P789</accession>
<name>A0A410P789_VELA1</name>
<protein>
    <recommendedName>
        <fullName evidence="1">Thoeris protein ThsB TIR-like domain-containing protein</fullName>
    </recommendedName>
</protein>
<reference evidence="2 3" key="1">
    <citation type="submission" date="2017-01" db="EMBL/GenBank/DDBJ databases">
        <title>First insights into the biology of 'candidatus Vampirococcus archaeovorus'.</title>
        <authorList>
            <person name="Kizina J."/>
            <person name="Jordan S."/>
            <person name="Stueber K."/>
            <person name="Reinhardt R."/>
            <person name="Harder J."/>
        </authorList>
    </citation>
    <scope>NUCLEOTIDE SEQUENCE [LARGE SCALE GENOMIC DNA]</scope>
    <source>
        <strain evidence="2 3">LiM</strain>
    </source>
</reference>
<organism evidence="2 3">
    <name type="scientific">Velamenicoccus archaeovorus</name>
    <dbReference type="NCBI Taxonomy" id="1930593"/>
    <lineage>
        <taxon>Bacteria</taxon>
        <taxon>Pseudomonadati</taxon>
        <taxon>Candidatus Omnitrophota</taxon>
        <taxon>Candidatus Velamenicoccus</taxon>
    </lineage>
</organism>
<dbReference type="InterPro" id="IPR015032">
    <property type="entry name" value="ThsB__TIR-like_domain"/>
</dbReference>